<reference evidence="1" key="1">
    <citation type="submission" date="2023-07" db="EMBL/GenBank/DDBJ databases">
        <title>draft genome sequence of fig (Ficus carica).</title>
        <authorList>
            <person name="Takahashi T."/>
            <person name="Nishimura K."/>
        </authorList>
    </citation>
    <scope>NUCLEOTIDE SEQUENCE</scope>
</reference>
<evidence type="ECO:0000313" key="2">
    <source>
        <dbReference type="Proteomes" id="UP001187192"/>
    </source>
</evidence>
<accession>A0AA88EDS1</accession>
<comment type="caution">
    <text evidence="1">The sequence shown here is derived from an EMBL/GenBank/DDBJ whole genome shotgun (WGS) entry which is preliminary data.</text>
</comment>
<gene>
    <name evidence="1" type="ORF">TIFTF001_051925</name>
</gene>
<organism evidence="1 2">
    <name type="scientific">Ficus carica</name>
    <name type="common">Common fig</name>
    <dbReference type="NCBI Taxonomy" id="3494"/>
    <lineage>
        <taxon>Eukaryota</taxon>
        <taxon>Viridiplantae</taxon>
        <taxon>Streptophyta</taxon>
        <taxon>Embryophyta</taxon>
        <taxon>Tracheophyta</taxon>
        <taxon>Spermatophyta</taxon>
        <taxon>Magnoliopsida</taxon>
        <taxon>eudicotyledons</taxon>
        <taxon>Gunneridae</taxon>
        <taxon>Pentapetalae</taxon>
        <taxon>rosids</taxon>
        <taxon>fabids</taxon>
        <taxon>Rosales</taxon>
        <taxon>Moraceae</taxon>
        <taxon>Ficeae</taxon>
        <taxon>Ficus</taxon>
    </lineage>
</organism>
<evidence type="ECO:0000313" key="1">
    <source>
        <dbReference type="EMBL" id="GMN72058.1"/>
    </source>
</evidence>
<dbReference type="Proteomes" id="UP001187192">
    <property type="component" value="Unassembled WGS sequence"/>
</dbReference>
<protein>
    <submittedName>
        <fullName evidence="1">Uncharacterized protein</fullName>
    </submittedName>
</protein>
<dbReference type="EMBL" id="BTGU01010246">
    <property type="protein sequence ID" value="GMN72058.1"/>
    <property type="molecule type" value="Genomic_DNA"/>
</dbReference>
<name>A0AA88EDS1_FICCA</name>
<proteinExistence type="predicted"/>
<keyword evidence="2" id="KW-1185">Reference proteome</keyword>
<sequence>MLMGSSHALLGPSS</sequence>